<gene>
    <name evidence="1" type="ORF">FWK35_00021753</name>
</gene>
<accession>A0A6G0ZCY4</accession>
<dbReference type="AlphaFoldDB" id="A0A6G0ZCY4"/>
<organism evidence="1 2">
    <name type="scientific">Aphis craccivora</name>
    <name type="common">Cowpea aphid</name>
    <dbReference type="NCBI Taxonomy" id="307492"/>
    <lineage>
        <taxon>Eukaryota</taxon>
        <taxon>Metazoa</taxon>
        <taxon>Ecdysozoa</taxon>
        <taxon>Arthropoda</taxon>
        <taxon>Hexapoda</taxon>
        <taxon>Insecta</taxon>
        <taxon>Pterygota</taxon>
        <taxon>Neoptera</taxon>
        <taxon>Paraneoptera</taxon>
        <taxon>Hemiptera</taxon>
        <taxon>Sternorrhyncha</taxon>
        <taxon>Aphidomorpha</taxon>
        <taxon>Aphidoidea</taxon>
        <taxon>Aphididae</taxon>
        <taxon>Aphidini</taxon>
        <taxon>Aphis</taxon>
        <taxon>Aphis</taxon>
    </lineage>
</organism>
<evidence type="ECO:0000313" key="1">
    <source>
        <dbReference type="EMBL" id="KAF0768816.1"/>
    </source>
</evidence>
<dbReference type="OrthoDB" id="10483051at2759"/>
<dbReference type="EMBL" id="VUJU01000697">
    <property type="protein sequence ID" value="KAF0768816.1"/>
    <property type="molecule type" value="Genomic_DNA"/>
</dbReference>
<reference evidence="1 2" key="1">
    <citation type="submission" date="2019-08" db="EMBL/GenBank/DDBJ databases">
        <title>Whole genome of Aphis craccivora.</title>
        <authorList>
            <person name="Voronova N.V."/>
            <person name="Shulinski R.S."/>
            <person name="Bandarenka Y.V."/>
            <person name="Zhorov D.G."/>
            <person name="Warner D."/>
        </authorList>
    </citation>
    <scope>NUCLEOTIDE SEQUENCE [LARGE SCALE GENOMIC DNA]</scope>
    <source>
        <strain evidence="1">180601</strain>
        <tissue evidence="1">Whole Body</tissue>
    </source>
</reference>
<sequence length="62" mass="7105">MFVEIVLESMREPYRSLKTTFMYESSTETCSDRETKHRRLTESLGISRDGGAIVITSRSDLS</sequence>
<comment type="caution">
    <text evidence="1">The sequence shown here is derived from an EMBL/GenBank/DDBJ whole genome shotgun (WGS) entry which is preliminary data.</text>
</comment>
<proteinExistence type="predicted"/>
<dbReference type="Proteomes" id="UP000478052">
    <property type="component" value="Unassembled WGS sequence"/>
</dbReference>
<keyword evidence="2" id="KW-1185">Reference proteome</keyword>
<evidence type="ECO:0000313" key="2">
    <source>
        <dbReference type="Proteomes" id="UP000478052"/>
    </source>
</evidence>
<name>A0A6G0ZCY4_APHCR</name>
<protein>
    <submittedName>
        <fullName evidence="1">Uncharacterized protein</fullName>
    </submittedName>
</protein>